<feature type="transmembrane region" description="Helical" evidence="3">
    <location>
        <begin position="597"/>
        <end position="619"/>
    </location>
</feature>
<dbReference type="InterPro" id="IPR051010">
    <property type="entry name" value="BCAA_transport"/>
</dbReference>
<dbReference type="Gene3D" id="3.40.50.2300">
    <property type="match status" value="2"/>
</dbReference>
<evidence type="ECO:0000259" key="4">
    <source>
        <dbReference type="Pfam" id="PF13458"/>
    </source>
</evidence>
<dbReference type="PANTHER" id="PTHR30483">
    <property type="entry name" value="LEUCINE-SPECIFIC-BINDING PROTEIN"/>
    <property type="match status" value="1"/>
</dbReference>
<protein>
    <submittedName>
        <fullName evidence="7">ABC-type branched-chain amino acid transport system, substrate-binding protein</fullName>
    </submittedName>
</protein>
<keyword evidence="3" id="KW-0812">Transmembrane</keyword>
<dbReference type="PANTHER" id="PTHR30483:SF6">
    <property type="entry name" value="PERIPLASMIC BINDING PROTEIN OF ABC TRANSPORTER FOR NATURAL AMINO ACIDS"/>
    <property type="match status" value="1"/>
</dbReference>
<keyword evidence="3" id="KW-1133">Transmembrane helix</keyword>
<organism evidence="7">
    <name type="scientific">Candidatus Kentrum sp. MB</name>
    <dbReference type="NCBI Taxonomy" id="2138164"/>
    <lineage>
        <taxon>Bacteria</taxon>
        <taxon>Pseudomonadati</taxon>
        <taxon>Pseudomonadota</taxon>
        <taxon>Gammaproteobacteria</taxon>
        <taxon>Candidatus Kentrum</taxon>
    </lineage>
</organism>
<evidence type="ECO:0000313" key="6">
    <source>
        <dbReference type="EMBL" id="VFK29536.1"/>
    </source>
</evidence>
<sequence length="718" mass="82420">MLSFSPKGLFRSTYFYGFLFVLVCLLLFSVTMFYQKTEYKIGVILSSPEDDSPMTDSIKFLVDKRIDVLNKEGGINGHPVRAVYMDDFEDGSLTKKYVEEIITDQNLLGIVGCWNSTRGKGIVDVIGKTDIPFVGDFSLDTIFSDYRNIYSMARGVSDELGVFEKFLIDNKVDTVAFIGRAEDLYTIEYYRHIKDRSADGAPDIRYEKWLPKSKGIDGATRKSIISGIKSSEADMIILSLGAKDNGVIMEALRENNMKTPVYSVLGVMGKLLSTMGHGFDFDWYDMVEQGMPNIESQRLEELITKYRDDLSEIDSYYYVIRAGGRYADGVGMILDAARNAGSQDMKEIRSHVLDTLHSYISGKYVYKGWSRYWAFTKNKTSSEDILLIWKPADYDGSILYPEQYELRRGQYIRKPVIYLGVDMIRITDVDTSETNFYAEFYLNIKSEDPNVDESYIEFTNADRGNGGNEALISVRKIDEDVNHPNANAEARFLSSHLYKVSGIFDFYPDLRLYPFDEQKFSISFQPKNKKHNFLIQPPKVELRDMDFHTDGWVVKSHYVGMDQDIIRGIEGYVSKEKIMPFYNFSYTWIMERSSVDYFIKIVIPLLIILAITYLSVYMQESDFEAAITTQITALLASIALYFSIYKPITDYATLSDKIFLFTYFAITIMMSASILRSKCYANDSDRLVLVANVMQRYIFPLFVVVMMAYVLFVKYLAE</sequence>
<dbReference type="EMBL" id="CAADFO010000044">
    <property type="protein sequence ID" value="VFK29017.1"/>
    <property type="molecule type" value="Genomic_DNA"/>
</dbReference>
<reference evidence="7" key="1">
    <citation type="submission" date="2019-02" db="EMBL/GenBank/DDBJ databases">
        <authorList>
            <person name="Gruber-Vodicka R. H."/>
            <person name="Seah K. B. B."/>
        </authorList>
    </citation>
    <scope>NUCLEOTIDE SEQUENCE</scope>
    <source>
        <strain evidence="5">BECK_BZ197</strain>
        <strain evidence="7">BECK_BZ198</strain>
        <strain evidence="6">BECK_BZ199</strain>
    </source>
</reference>
<feature type="transmembrane region" description="Helical" evidence="3">
    <location>
        <begin position="657"/>
        <end position="677"/>
    </location>
</feature>
<dbReference type="InterPro" id="IPR028082">
    <property type="entry name" value="Peripla_BP_I"/>
</dbReference>
<evidence type="ECO:0000313" key="7">
    <source>
        <dbReference type="EMBL" id="VFK74819.1"/>
    </source>
</evidence>
<name>A0A451B949_9GAMM</name>
<proteinExistence type="inferred from homology"/>
<gene>
    <name evidence="5" type="ORF">BECKMB1821G_GA0114241_104427</name>
    <name evidence="7" type="ORF">BECKMB1821H_GA0114242_101047</name>
    <name evidence="6" type="ORF">BECKMB1821I_GA0114274_101047</name>
</gene>
<dbReference type="CDD" id="cd06268">
    <property type="entry name" value="PBP1_ABC_transporter_LIVBP-like"/>
    <property type="match status" value="1"/>
</dbReference>
<evidence type="ECO:0000256" key="2">
    <source>
        <dbReference type="ARBA" id="ARBA00022729"/>
    </source>
</evidence>
<dbReference type="InterPro" id="IPR038050">
    <property type="entry name" value="Neuro_actylchol_rec"/>
</dbReference>
<dbReference type="SUPFAM" id="SSF53822">
    <property type="entry name" value="Periplasmic binding protein-like I"/>
    <property type="match status" value="1"/>
</dbReference>
<dbReference type="AlphaFoldDB" id="A0A451B949"/>
<evidence type="ECO:0000256" key="3">
    <source>
        <dbReference type="SAM" id="Phobius"/>
    </source>
</evidence>
<dbReference type="EMBL" id="CAADFQ010000010">
    <property type="protein sequence ID" value="VFK29536.1"/>
    <property type="molecule type" value="Genomic_DNA"/>
</dbReference>
<keyword evidence="2" id="KW-0732">Signal</keyword>
<dbReference type="EMBL" id="CAADGH010000010">
    <property type="protein sequence ID" value="VFK74819.1"/>
    <property type="molecule type" value="Genomic_DNA"/>
</dbReference>
<comment type="similarity">
    <text evidence="1">Belongs to the leucine-binding protein family.</text>
</comment>
<accession>A0A451B949</accession>
<feature type="transmembrane region" description="Helical" evidence="3">
    <location>
        <begin position="14"/>
        <end position="34"/>
    </location>
</feature>
<evidence type="ECO:0000256" key="1">
    <source>
        <dbReference type="ARBA" id="ARBA00010062"/>
    </source>
</evidence>
<keyword evidence="3" id="KW-0472">Membrane</keyword>
<dbReference type="Gene3D" id="1.20.58.390">
    <property type="entry name" value="Neurotransmitter-gated ion-channel transmembrane domain"/>
    <property type="match status" value="1"/>
</dbReference>
<feature type="transmembrane region" description="Helical" evidence="3">
    <location>
        <begin position="625"/>
        <end position="645"/>
    </location>
</feature>
<evidence type="ECO:0000313" key="5">
    <source>
        <dbReference type="EMBL" id="VFK29017.1"/>
    </source>
</evidence>
<dbReference type="Pfam" id="PF13458">
    <property type="entry name" value="Peripla_BP_6"/>
    <property type="match status" value="1"/>
</dbReference>
<dbReference type="InterPro" id="IPR028081">
    <property type="entry name" value="Leu-bd"/>
</dbReference>
<feature type="domain" description="Leucine-binding protein" evidence="4">
    <location>
        <begin position="39"/>
        <end position="348"/>
    </location>
</feature>
<feature type="transmembrane region" description="Helical" evidence="3">
    <location>
        <begin position="697"/>
        <end position="717"/>
    </location>
</feature>